<sequence>MNALNMAKSAYAAPQIVLSTARGTEYRVISRITARMAEAGKHGTQSWPRLVAALHDNHRLWTALAIDLASPGNKLPEALRAEILSLADFSLRHTGAVLARKAEIAPLIEINTAILRGLAKTEQTA</sequence>
<gene>
    <name evidence="1" type="ORF">C8N32_109100</name>
</gene>
<evidence type="ECO:0000313" key="2">
    <source>
        <dbReference type="Proteomes" id="UP000243859"/>
    </source>
</evidence>
<keyword evidence="1" id="KW-0282">Flagellum</keyword>
<accession>A0A2T5BRS1</accession>
<reference evidence="1 2" key="1">
    <citation type="submission" date="2018-04" db="EMBL/GenBank/DDBJ databases">
        <title>Genomic Encyclopedia of Archaeal and Bacterial Type Strains, Phase II (KMG-II): from individual species to whole genera.</title>
        <authorList>
            <person name="Goeker M."/>
        </authorList>
    </citation>
    <scope>NUCLEOTIDE SEQUENCE [LARGE SCALE GENOMIC DNA]</scope>
    <source>
        <strain evidence="1 2">DSM 18064</strain>
    </source>
</reference>
<evidence type="ECO:0000313" key="1">
    <source>
        <dbReference type="EMBL" id="PTN01976.1"/>
    </source>
</evidence>
<keyword evidence="2" id="KW-1185">Reference proteome</keyword>
<dbReference type="OrthoDB" id="9808944at2"/>
<comment type="caution">
    <text evidence="1">The sequence shown here is derived from an EMBL/GenBank/DDBJ whole genome shotgun (WGS) entry which is preliminary data.</text>
</comment>
<protein>
    <submittedName>
        <fullName evidence="1">Flagellar protein FlaF</fullName>
    </submittedName>
</protein>
<dbReference type="InterPro" id="IPR010845">
    <property type="entry name" value="FlaF"/>
</dbReference>
<dbReference type="EMBL" id="QAAA01000009">
    <property type="protein sequence ID" value="PTN01976.1"/>
    <property type="molecule type" value="Genomic_DNA"/>
</dbReference>
<keyword evidence="1" id="KW-0969">Cilium</keyword>
<keyword evidence="1" id="KW-0966">Cell projection</keyword>
<name>A0A2T5BRS1_9RHOB</name>
<proteinExistence type="predicted"/>
<dbReference type="Pfam" id="PF07309">
    <property type="entry name" value="FlaF"/>
    <property type="match status" value="1"/>
</dbReference>
<dbReference type="NCBIfam" id="NF009435">
    <property type="entry name" value="PRK12794.1"/>
    <property type="match status" value="1"/>
</dbReference>
<dbReference type="GO" id="GO:0044781">
    <property type="term" value="P:bacterial-type flagellum organization"/>
    <property type="evidence" value="ECO:0007669"/>
    <property type="project" value="InterPro"/>
</dbReference>
<dbReference type="Proteomes" id="UP000243859">
    <property type="component" value="Unassembled WGS sequence"/>
</dbReference>
<organism evidence="1 2">
    <name type="scientific">Rhodovulum imhoffii</name>
    <dbReference type="NCBI Taxonomy" id="365340"/>
    <lineage>
        <taxon>Bacteria</taxon>
        <taxon>Pseudomonadati</taxon>
        <taxon>Pseudomonadota</taxon>
        <taxon>Alphaproteobacteria</taxon>
        <taxon>Rhodobacterales</taxon>
        <taxon>Paracoccaceae</taxon>
        <taxon>Rhodovulum</taxon>
    </lineage>
</organism>
<dbReference type="AlphaFoldDB" id="A0A2T5BRS1"/>